<feature type="compositionally biased region" description="Acidic residues" evidence="1">
    <location>
        <begin position="48"/>
        <end position="65"/>
    </location>
</feature>
<feature type="region of interest" description="Disordered" evidence="1">
    <location>
        <begin position="1"/>
        <end position="239"/>
    </location>
</feature>
<organism evidence="2 3">
    <name type="scientific">Bifidobacterium jacchi</name>
    <dbReference type="NCBI Taxonomy" id="2490545"/>
    <lineage>
        <taxon>Bacteria</taxon>
        <taxon>Bacillati</taxon>
        <taxon>Actinomycetota</taxon>
        <taxon>Actinomycetes</taxon>
        <taxon>Bifidobacteriales</taxon>
        <taxon>Bifidobacteriaceae</taxon>
        <taxon>Bifidobacterium</taxon>
    </lineage>
</organism>
<name>A0A5N5RC80_9BIFI</name>
<evidence type="ECO:0000313" key="2">
    <source>
        <dbReference type="EMBL" id="KAB5603491.1"/>
    </source>
</evidence>
<dbReference type="Proteomes" id="UP000326336">
    <property type="component" value="Unassembled WGS sequence"/>
</dbReference>
<reference evidence="2 3" key="1">
    <citation type="journal article" date="2019" name="Int. J. Syst. Evol. Microbiol.">
        <title>Bifidobacterium jacchi sp. nov., isolated from the faeces of a baby common marmoset (Callithrix jacchus).</title>
        <authorList>
            <person name="Modesto M."/>
            <person name="Watanabe K."/>
            <person name="Arita M."/>
            <person name="Satti M."/>
            <person name="Oki K."/>
            <person name="Sciavilla P."/>
            <person name="Patavino C."/>
            <person name="Camma C."/>
            <person name="Michelini S."/>
            <person name="Sgorbati B."/>
            <person name="Mattarelli P."/>
        </authorList>
    </citation>
    <scope>NUCLEOTIDE SEQUENCE [LARGE SCALE GENOMIC DNA]</scope>
    <source>
        <strain evidence="2 3">MRM 9.3</strain>
    </source>
</reference>
<keyword evidence="3" id="KW-1185">Reference proteome</keyword>
<evidence type="ECO:0000313" key="3">
    <source>
        <dbReference type="Proteomes" id="UP000326336"/>
    </source>
</evidence>
<feature type="compositionally biased region" description="Acidic residues" evidence="1">
    <location>
        <begin position="224"/>
        <end position="233"/>
    </location>
</feature>
<comment type="caution">
    <text evidence="2">The sequence shown here is derived from an EMBL/GenBank/DDBJ whole genome shotgun (WGS) entry which is preliminary data.</text>
</comment>
<feature type="compositionally biased region" description="Basic and acidic residues" evidence="1">
    <location>
        <begin position="144"/>
        <end position="168"/>
    </location>
</feature>
<feature type="compositionally biased region" description="Acidic residues" evidence="1">
    <location>
        <begin position="73"/>
        <end position="88"/>
    </location>
</feature>
<feature type="compositionally biased region" description="Acidic residues" evidence="1">
    <location>
        <begin position="169"/>
        <end position="183"/>
    </location>
</feature>
<evidence type="ECO:0000256" key="1">
    <source>
        <dbReference type="SAM" id="MobiDB-lite"/>
    </source>
</evidence>
<feature type="non-terminal residue" evidence="2">
    <location>
        <position position="259"/>
    </location>
</feature>
<gene>
    <name evidence="2" type="ORF">EHS19_10350</name>
</gene>
<protein>
    <submittedName>
        <fullName evidence="2">Uncharacterized protein</fullName>
    </submittedName>
</protein>
<accession>A0A5N5RC80</accession>
<feature type="compositionally biased region" description="Basic and acidic residues" evidence="1">
    <location>
        <begin position="26"/>
        <end position="41"/>
    </location>
</feature>
<proteinExistence type="predicted"/>
<dbReference type="AlphaFoldDB" id="A0A5N5RC80"/>
<sequence>MRGIGEHLDGGDEAINTNPEVEQETVDAKEMSDRQRERRNDLPNGDDVSFDDEAENVLGDGDEGEYSGVMDASDGDDGSFSDSVENDFDGGNVDGDGSLEHTGGLGDGDTDEDGKRFDFLDYDDEHDAGKSKDGDLPIATDQRGVSDENRDSAKSDRRHSATDDKRDADDDSDDVDNTDDENVQEFNTDSTCEANKILELESSERNDELDENAYTSSGEGKSDGDDEADIPSEDDSRYDKKRVFASLCGGVGVGVWVWR</sequence>
<feature type="compositionally biased region" description="Basic and acidic residues" evidence="1">
    <location>
        <begin position="196"/>
        <end position="206"/>
    </location>
</feature>
<feature type="compositionally biased region" description="Polar residues" evidence="1">
    <location>
        <begin position="184"/>
        <end position="193"/>
    </location>
</feature>
<dbReference type="EMBL" id="RQSP01000079">
    <property type="protein sequence ID" value="KAB5603491.1"/>
    <property type="molecule type" value="Genomic_DNA"/>
</dbReference>
<dbReference type="RefSeq" id="WP_151917676.1">
    <property type="nucleotide sequence ID" value="NZ_RQSP01000079.1"/>
</dbReference>
<feature type="compositionally biased region" description="Basic and acidic residues" evidence="1">
    <location>
        <begin position="1"/>
        <end position="10"/>
    </location>
</feature>